<dbReference type="PANTHER" id="PTHR46211">
    <property type="entry name" value="GLYCEROPHOSPHORYL DIESTER PHOSPHODIESTERASE"/>
    <property type="match status" value="1"/>
</dbReference>
<dbReference type="Proteomes" id="UP000184171">
    <property type="component" value="Unassembled WGS sequence"/>
</dbReference>
<dbReference type="GO" id="GO:0006629">
    <property type="term" value="P:lipid metabolic process"/>
    <property type="evidence" value="ECO:0007669"/>
    <property type="project" value="InterPro"/>
</dbReference>
<reference evidence="2 3" key="1">
    <citation type="submission" date="2016-11" db="EMBL/GenBank/DDBJ databases">
        <authorList>
            <person name="Jaros S."/>
            <person name="Januszkiewicz K."/>
            <person name="Wedrychowicz H."/>
        </authorList>
    </citation>
    <scope>NUCLEOTIDE SEQUENCE [LARGE SCALE GENOMIC DNA]</scope>
    <source>
        <strain evidence="2 3">DSM 5091</strain>
    </source>
</reference>
<keyword evidence="3" id="KW-1185">Reference proteome</keyword>
<dbReference type="SUPFAM" id="SSF51695">
    <property type="entry name" value="PLC-like phosphodiesterases"/>
    <property type="match status" value="1"/>
</dbReference>
<dbReference type="STRING" id="1122189.SAMN02745165_02501"/>
<gene>
    <name evidence="2" type="ORF">SAMN02745165_02501</name>
</gene>
<dbReference type="PROSITE" id="PS51704">
    <property type="entry name" value="GP_PDE"/>
    <property type="match status" value="1"/>
</dbReference>
<evidence type="ECO:0000313" key="2">
    <source>
        <dbReference type="EMBL" id="SHJ49687.1"/>
    </source>
</evidence>
<dbReference type="PROSITE" id="PS50007">
    <property type="entry name" value="PIPLC_X_DOMAIN"/>
    <property type="match status" value="1"/>
</dbReference>
<accession>A0A1M6JSH2</accession>
<proteinExistence type="predicted"/>
<organism evidence="2 3">
    <name type="scientific">Malonomonas rubra DSM 5091</name>
    <dbReference type="NCBI Taxonomy" id="1122189"/>
    <lineage>
        <taxon>Bacteria</taxon>
        <taxon>Pseudomonadati</taxon>
        <taxon>Thermodesulfobacteriota</taxon>
        <taxon>Desulfuromonadia</taxon>
        <taxon>Desulfuromonadales</taxon>
        <taxon>Geopsychrobacteraceae</taxon>
        <taxon>Malonomonas</taxon>
    </lineage>
</organism>
<dbReference type="GO" id="GO:0008081">
    <property type="term" value="F:phosphoric diester hydrolase activity"/>
    <property type="evidence" value="ECO:0007669"/>
    <property type="project" value="InterPro"/>
</dbReference>
<sequence>MSDFLIIAHRGASGCWPENTLLAFAKALDAGAKWLELDVHLSADGELVVIHDETLQRTTNGNGRVSDFRYDELQQLDAGDGEKIPLLDEVLELALGRAAVNIELKGARTGSAVARLLEQRFAARQRLPKILASSLYEKELRELSAILPSLPLALVADTVDERTWQLAEELNLWSLNLNKASIDQALVVKAGTEKRKLLAFTVNEADKLEQLKNWGVNGVFTDFPERFA</sequence>
<protein>
    <submittedName>
        <fullName evidence="2">Glycerophosphoryl diester phosphodiesterase</fullName>
    </submittedName>
</protein>
<name>A0A1M6JSH2_MALRU</name>
<dbReference type="PANTHER" id="PTHR46211:SF1">
    <property type="entry name" value="GLYCEROPHOSPHODIESTER PHOSPHODIESTERASE, CYTOPLASMIC"/>
    <property type="match status" value="1"/>
</dbReference>
<dbReference type="AlphaFoldDB" id="A0A1M6JSH2"/>
<evidence type="ECO:0000259" key="1">
    <source>
        <dbReference type="PROSITE" id="PS51704"/>
    </source>
</evidence>
<dbReference type="EMBL" id="FQZT01000009">
    <property type="protein sequence ID" value="SHJ49687.1"/>
    <property type="molecule type" value="Genomic_DNA"/>
</dbReference>
<evidence type="ECO:0000313" key="3">
    <source>
        <dbReference type="Proteomes" id="UP000184171"/>
    </source>
</evidence>
<dbReference type="Gene3D" id="3.20.20.190">
    <property type="entry name" value="Phosphatidylinositol (PI) phosphodiesterase"/>
    <property type="match status" value="1"/>
</dbReference>
<dbReference type="Pfam" id="PF03009">
    <property type="entry name" value="GDPD"/>
    <property type="match status" value="1"/>
</dbReference>
<dbReference type="InterPro" id="IPR030395">
    <property type="entry name" value="GP_PDE_dom"/>
</dbReference>
<dbReference type="RefSeq" id="WP_072909073.1">
    <property type="nucleotide sequence ID" value="NZ_FQZT01000009.1"/>
</dbReference>
<feature type="domain" description="GP-PDE" evidence="1">
    <location>
        <begin position="4"/>
        <end position="228"/>
    </location>
</feature>
<dbReference type="OrthoDB" id="9787897at2"/>
<dbReference type="InterPro" id="IPR017946">
    <property type="entry name" value="PLC-like_Pdiesterase_TIM-brl"/>
</dbReference>